<feature type="non-terminal residue" evidence="2">
    <location>
        <position position="101"/>
    </location>
</feature>
<sequence>QKNIKLLQPNVENEQDEETSTTSAALGQTFNQNRQNNEETQKTTNNFTYFNALLSRKHRYTNCQILPVELPTIEHNDKAIENSEFDIEDDDNASNGTEQAD</sequence>
<feature type="non-terminal residue" evidence="2">
    <location>
        <position position="1"/>
    </location>
</feature>
<accession>A0A9N9NF17</accession>
<gene>
    <name evidence="2" type="ORF">FCALED_LOCUS14830</name>
</gene>
<dbReference type="Proteomes" id="UP000789570">
    <property type="component" value="Unassembled WGS sequence"/>
</dbReference>
<feature type="region of interest" description="Disordered" evidence="1">
    <location>
        <begin position="77"/>
        <end position="101"/>
    </location>
</feature>
<evidence type="ECO:0000256" key="1">
    <source>
        <dbReference type="SAM" id="MobiDB-lite"/>
    </source>
</evidence>
<evidence type="ECO:0000313" key="2">
    <source>
        <dbReference type="EMBL" id="CAG8728603.1"/>
    </source>
</evidence>
<evidence type="ECO:0000313" key="3">
    <source>
        <dbReference type="Proteomes" id="UP000789570"/>
    </source>
</evidence>
<comment type="caution">
    <text evidence="2">The sequence shown here is derived from an EMBL/GenBank/DDBJ whole genome shotgun (WGS) entry which is preliminary data.</text>
</comment>
<proteinExistence type="predicted"/>
<dbReference type="AlphaFoldDB" id="A0A9N9NF17"/>
<protein>
    <submittedName>
        <fullName evidence="2">12667_t:CDS:1</fullName>
    </submittedName>
</protein>
<name>A0A9N9NF17_9GLOM</name>
<feature type="compositionally biased region" description="Acidic residues" evidence="1">
    <location>
        <begin position="83"/>
        <end position="92"/>
    </location>
</feature>
<dbReference type="EMBL" id="CAJVPQ010011731">
    <property type="protein sequence ID" value="CAG8728603.1"/>
    <property type="molecule type" value="Genomic_DNA"/>
</dbReference>
<keyword evidence="3" id="KW-1185">Reference proteome</keyword>
<reference evidence="2" key="1">
    <citation type="submission" date="2021-06" db="EMBL/GenBank/DDBJ databases">
        <authorList>
            <person name="Kallberg Y."/>
            <person name="Tangrot J."/>
            <person name="Rosling A."/>
        </authorList>
    </citation>
    <scope>NUCLEOTIDE SEQUENCE</scope>
    <source>
        <strain evidence="2">UK204</strain>
    </source>
</reference>
<feature type="region of interest" description="Disordered" evidence="1">
    <location>
        <begin position="1"/>
        <end position="44"/>
    </location>
</feature>
<organism evidence="2 3">
    <name type="scientific">Funneliformis caledonium</name>
    <dbReference type="NCBI Taxonomy" id="1117310"/>
    <lineage>
        <taxon>Eukaryota</taxon>
        <taxon>Fungi</taxon>
        <taxon>Fungi incertae sedis</taxon>
        <taxon>Mucoromycota</taxon>
        <taxon>Glomeromycotina</taxon>
        <taxon>Glomeromycetes</taxon>
        <taxon>Glomerales</taxon>
        <taxon>Glomeraceae</taxon>
        <taxon>Funneliformis</taxon>
    </lineage>
</organism>